<keyword evidence="2" id="KW-1133">Transmembrane helix</keyword>
<comment type="caution">
    <text evidence="3">The sequence shown here is derived from an EMBL/GenBank/DDBJ whole genome shotgun (WGS) entry which is preliminary data.</text>
</comment>
<dbReference type="AlphaFoldDB" id="A0A2N1NV41"/>
<dbReference type="VEuPathDB" id="FungiDB:FUN_002905"/>
<dbReference type="OrthoDB" id="2394471at2759"/>
<feature type="compositionally biased region" description="Basic and acidic residues" evidence="1">
    <location>
        <begin position="86"/>
        <end position="98"/>
    </location>
</feature>
<gene>
    <name evidence="3" type="ORF">RhiirC2_844064</name>
</gene>
<reference evidence="3 4" key="2">
    <citation type="submission" date="2017-10" db="EMBL/GenBank/DDBJ databases">
        <title>Extensive intraspecific genome diversity in a model arbuscular mycorrhizal fungus.</title>
        <authorList>
            <person name="Chen E.C.H."/>
            <person name="Morin E."/>
            <person name="Baudet D."/>
            <person name="Noel J."/>
            <person name="Ndikumana S."/>
            <person name="Charron P."/>
            <person name="St-Onge C."/>
            <person name="Giorgi J."/>
            <person name="Grigoriev I.V."/>
            <person name="Roux C."/>
            <person name="Martin F.M."/>
            <person name="Corradi N."/>
        </authorList>
    </citation>
    <scope>NUCLEOTIDE SEQUENCE [LARGE SCALE GENOMIC DNA]</scope>
    <source>
        <strain evidence="3 4">C2</strain>
    </source>
</reference>
<evidence type="ECO:0000256" key="2">
    <source>
        <dbReference type="SAM" id="Phobius"/>
    </source>
</evidence>
<evidence type="ECO:0000313" key="3">
    <source>
        <dbReference type="EMBL" id="PKK77766.1"/>
    </source>
</evidence>
<feature type="region of interest" description="Disordered" evidence="1">
    <location>
        <begin position="58"/>
        <end position="98"/>
    </location>
</feature>
<dbReference type="Proteomes" id="UP000233469">
    <property type="component" value="Unassembled WGS sequence"/>
</dbReference>
<protein>
    <submittedName>
        <fullName evidence="3">Uncharacterized protein</fullName>
    </submittedName>
</protein>
<dbReference type="EMBL" id="LLXL01000113">
    <property type="protein sequence ID" value="PKK77766.1"/>
    <property type="molecule type" value="Genomic_DNA"/>
</dbReference>
<keyword evidence="2" id="KW-0472">Membrane</keyword>
<proteinExistence type="predicted"/>
<evidence type="ECO:0000313" key="4">
    <source>
        <dbReference type="Proteomes" id="UP000233469"/>
    </source>
</evidence>
<feature type="transmembrane region" description="Helical" evidence="2">
    <location>
        <begin position="159"/>
        <end position="178"/>
    </location>
</feature>
<sequence>MKRFNVINYNINRESIIDLPDIHHSLIIIPETLYENSDIISTNSDNKSTIVVPTFKIEEEEEEGEEEEEEEEEETVQSNDDQFVESNDKSREVNDEKSKNFSDIDLCETKQKNSFSAVRPSLTIDTSSLPVSHVNNEISSKRKHDFDCLFYLKSNKIRLIILSLIIIIAVVIIVVVLVKK</sequence>
<keyword evidence="2" id="KW-0812">Transmembrane</keyword>
<name>A0A2N1NV41_9GLOM</name>
<organism evidence="3 4">
    <name type="scientific">Rhizophagus irregularis</name>
    <dbReference type="NCBI Taxonomy" id="588596"/>
    <lineage>
        <taxon>Eukaryota</taxon>
        <taxon>Fungi</taxon>
        <taxon>Fungi incertae sedis</taxon>
        <taxon>Mucoromycota</taxon>
        <taxon>Glomeromycotina</taxon>
        <taxon>Glomeromycetes</taxon>
        <taxon>Glomerales</taxon>
        <taxon>Glomeraceae</taxon>
        <taxon>Rhizophagus</taxon>
    </lineage>
</organism>
<accession>A0A2N1NV41</accession>
<evidence type="ECO:0000256" key="1">
    <source>
        <dbReference type="SAM" id="MobiDB-lite"/>
    </source>
</evidence>
<feature type="compositionally biased region" description="Acidic residues" evidence="1">
    <location>
        <begin position="58"/>
        <end position="75"/>
    </location>
</feature>
<feature type="compositionally biased region" description="Polar residues" evidence="1">
    <location>
        <begin position="76"/>
        <end position="85"/>
    </location>
</feature>
<reference evidence="3 4" key="1">
    <citation type="submission" date="2016-04" db="EMBL/GenBank/DDBJ databases">
        <title>Genome analyses suggest a sexual origin of heterokaryosis in a supposedly ancient asexual fungus.</title>
        <authorList>
            <person name="Ropars J."/>
            <person name="Sedzielewska K."/>
            <person name="Noel J."/>
            <person name="Charron P."/>
            <person name="Farinelli L."/>
            <person name="Marton T."/>
            <person name="Kruger M."/>
            <person name="Pelin A."/>
            <person name="Brachmann A."/>
            <person name="Corradi N."/>
        </authorList>
    </citation>
    <scope>NUCLEOTIDE SEQUENCE [LARGE SCALE GENOMIC DNA]</scope>
    <source>
        <strain evidence="3 4">C2</strain>
    </source>
</reference>
<dbReference type="VEuPathDB" id="FungiDB:RhiirFUN_024022"/>